<protein>
    <submittedName>
        <fullName evidence="8">Receptor-type tyrosine-protein phosphatase T</fullName>
    </submittedName>
</protein>
<feature type="non-terminal residue" evidence="8">
    <location>
        <position position="110"/>
    </location>
</feature>
<dbReference type="Proteomes" id="UP000887013">
    <property type="component" value="Unassembled WGS sequence"/>
</dbReference>
<keyword evidence="9" id="KW-1185">Reference proteome</keyword>
<evidence type="ECO:0000256" key="3">
    <source>
        <dbReference type="ARBA" id="ARBA00022729"/>
    </source>
</evidence>
<evidence type="ECO:0000256" key="4">
    <source>
        <dbReference type="ARBA" id="ARBA00022989"/>
    </source>
</evidence>
<evidence type="ECO:0000256" key="1">
    <source>
        <dbReference type="ARBA" id="ARBA00004479"/>
    </source>
</evidence>
<dbReference type="AlphaFoldDB" id="A0A8X6Q6E4"/>
<keyword evidence="3" id="KW-0732">Signal</keyword>
<dbReference type="InterPro" id="IPR057598">
    <property type="entry name" value="Fn3_PTPRU"/>
</dbReference>
<reference evidence="8" key="1">
    <citation type="submission" date="2020-08" db="EMBL/GenBank/DDBJ databases">
        <title>Multicomponent nature underlies the extraordinary mechanical properties of spider dragline silk.</title>
        <authorList>
            <person name="Kono N."/>
            <person name="Nakamura H."/>
            <person name="Mori M."/>
            <person name="Yoshida Y."/>
            <person name="Ohtoshi R."/>
            <person name="Malay A.D."/>
            <person name="Moran D.A.P."/>
            <person name="Tomita M."/>
            <person name="Numata K."/>
            <person name="Arakawa K."/>
        </authorList>
    </citation>
    <scope>NUCLEOTIDE SEQUENCE</scope>
</reference>
<keyword evidence="2" id="KW-0812">Transmembrane</keyword>
<comment type="subcellular location">
    <subcellularLocation>
        <location evidence="1">Membrane</location>
        <topology evidence="1">Single-pass type I membrane protein</topology>
    </subcellularLocation>
</comment>
<evidence type="ECO:0000259" key="7">
    <source>
        <dbReference type="Pfam" id="PF23144"/>
    </source>
</evidence>
<organism evidence="8 9">
    <name type="scientific">Nephila pilipes</name>
    <name type="common">Giant wood spider</name>
    <name type="synonym">Nephila maculata</name>
    <dbReference type="NCBI Taxonomy" id="299642"/>
    <lineage>
        <taxon>Eukaryota</taxon>
        <taxon>Metazoa</taxon>
        <taxon>Ecdysozoa</taxon>
        <taxon>Arthropoda</taxon>
        <taxon>Chelicerata</taxon>
        <taxon>Arachnida</taxon>
        <taxon>Araneae</taxon>
        <taxon>Araneomorphae</taxon>
        <taxon>Entelegynae</taxon>
        <taxon>Araneoidea</taxon>
        <taxon>Nephilidae</taxon>
        <taxon>Nephila</taxon>
    </lineage>
</organism>
<dbReference type="EMBL" id="BMAW01028799">
    <property type="protein sequence ID" value="GFU09087.1"/>
    <property type="molecule type" value="Genomic_DNA"/>
</dbReference>
<gene>
    <name evidence="8" type="primary">PTPRT_1</name>
    <name evidence="8" type="ORF">NPIL_152671</name>
</gene>
<feature type="domain" description="Receptor-type tyrosine-protein phosphatase U-like Fn3" evidence="7">
    <location>
        <begin position="2"/>
        <end position="83"/>
    </location>
</feature>
<dbReference type="GO" id="GO:0016020">
    <property type="term" value="C:membrane"/>
    <property type="evidence" value="ECO:0007669"/>
    <property type="project" value="UniProtKB-SubCell"/>
</dbReference>
<dbReference type="Pfam" id="PF23144">
    <property type="entry name" value="Fn3_PTPRU"/>
    <property type="match status" value="1"/>
</dbReference>
<accession>A0A8X6Q6E4</accession>
<keyword evidence="5" id="KW-0472">Membrane</keyword>
<evidence type="ECO:0000256" key="6">
    <source>
        <dbReference type="ARBA" id="ARBA00023180"/>
    </source>
</evidence>
<evidence type="ECO:0000313" key="8">
    <source>
        <dbReference type="EMBL" id="GFU09087.1"/>
    </source>
</evidence>
<name>A0A8X6Q6E4_NEPPI</name>
<evidence type="ECO:0000256" key="2">
    <source>
        <dbReference type="ARBA" id="ARBA00022692"/>
    </source>
</evidence>
<comment type="caution">
    <text evidence="8">The sequence shown here is derived from an EMBL/GenBank/DDBJ whole genome shotgun (WGS) entry which is preliminary data.</text>
</comment>
<evidence type="ECO:0000256" key="5">
    <source>
        <dbReference type="ARBA" id="ARBA00023136"/>
    </source>
</evidence>
<keyword evidence="4" id="KW-1133">Transmembrane helix</keyword>
<sequence>KYQIIVEDARNNEPIDESKLGDYDTAVVKHDLPYYIAAELDPSNVSQTGEQGFVVGDKQKWGGYKNVHLNPGHQYKIRIRTLVVKDEEMKSFYLNSEQISRVLPSISLFI</sequence>
<proteinExistence type="predicted"/>
<evidence type="ECO:0000313" key="9">
    <source>
        <dbReference type="Proteomes" id="UP000887013"/>
    </source>
</evidence>
<keyword evidence="8" id="KW-0675">Receptor</keyword>
<keyword evidence="6" id="KW-0325">Glycoprotein</keyword>